<evidence type="ECO:0000313" key="3">
    <source>
        <dbReference type="Proteomes" id="UP000250140"/>
    </source>
</evidence>
<reference evidence="2 3" key="1">
    <citation type="journal article" date="2016" name="Nat. Commun.">
        <title>Ectomycorrhizal ecology is imprinted in the genome of the dominant symbiotic fungus Cenococcum geophilum.</title>
        <authorList>
            <consortium name="DOE Joint Genome Institute"/>
            <person name="Peter M."/>
            <person name="Kohler A."/>
            <person name="Ohm R.A."/>
            <person name="Kuo A."/>
            <person name="Krutzmann J."/>
            <person name="Morin E."/>
            <person name="Arend M."/>
            <person name="Barry K.W."/>
            <person name="Binder M."/>
            <person name="Choi C."/>
            <person name="Clum A."/>
            <person name="Copeland A."/>
            <person name="Grisel N."/>
            <person name="Haridas S."/>
            <person name="Kipfer T."/>
            <person name="LaButti K."/>
            <person name="Lindquist E."/>
            <person name="Lipzen A."/>
            <person name="Maire R."/>
            <person name="Meier B."/>
            <person name="Mihaltcheva S."/>
            <person name="Molinier V."/>
            <person name="Murat C."/>
            <person name="Poggeler S."/>
            <person name="Quandt C.A."/>
            <person name="Sperisen C."/>
            <person name="Tritt A."/>
            <person name="Tisserant E."/>
            <person name="Crous P.W."/>
            <person name="Henrissat B."/>
            <person name="Nehls U."/>
            <person name="Egli S."/>
            <person name="Spatafora J.W."/>
            <person name="Grigoriev I.V."/>
            <person name="Martin F.M."/>
        </authorList>
    </citation>
    <scope>NUCLEOTIDE SEQUENCE [LARGE SCALE GENOMIC DNA]</scope>
    <source>
        <strain evidence="2 3">CBS 207.34</strain>
    </source>
</reference>
<dbReference type="GO" id="GO:0005737">
    <property type="term" value="C:cytoplasm"/>
    <property type="evidence" value="ECO:0007669"/>
    <property type="project" value="TreeGrafter"/>
</dbReference>
<dbReference type="PANTHER" id="PTHR13774:SF32">
    <property type="entry name" value="ANTISENSE-ENHANCING SEQUENCE 1"/>
    <property type="match status" value="1"/>
</dbReference>
<dbReference type="AlphaFoldDB" id="A0A8E2F6S3"/>
<proteinExistence type="predicted"/>
<dbReference type="Proteomes" id="UP000250140">
    <property type="component" value="Unassembled WGS sequence"/>
</dbReference>
<dbReference type="Gene3D" id="3.10.310.10">
    <property type="entry name" value="Diaminopimelate Epimerase, Chain A, domain 1"/>
    <property type="match status" value="2"/>
</dbReference>
<name>A0A8E2F6S3_9PEZI</name>
<dbReference type="GO" id="GO:0016853">
    <property type="term" value="F:isomerase activity"/>
    <property type="evidence" value="ECO:0007669"/>
    <property type="project" value="TreeGrafter"/>
</dbReference>
<gene>
    <name evidence="2" type="ORF">AOQ84DRAFT_396188</name>
</gene>
<dbReference type="InterPro" id="IPR003719">
    <property type="entry name" value="Phenazine_PhzF-like"/>
</dbReference>
<dbReference type="SUPFAM" id="SSF54506">
    <property type="entry name" value="Diaminopimelate epimerase-like"/>
    <property type="match status" value="1"/>
</dbReference>
<keyword evidence="3" id="KW-1185">Reference proteome</keyword>
<dbReference type="Pfam" id="PF02567">
    <property type="entry name" value="PhzC-PhzF"/>
    <property type="match status" value="1"/>
</dbReference>
<protein>
    <submittedName>
        <fullName evidence="2">Diaminopimelate epimerase-like protein</fullName>
    </submittedName>
</protein>
<dbReference type="NCBIfam" id="TIGR00654">
    <property type="entry name" value="PhzF_family"/>
    <property type="match status" value="1"/>
</dbReference>
<dbReference type="EMBL" id="KV749029">
    <property type="protein sequence ID" value="OCL11511.1"/>
    <property type="molecule type" value="Genomic_DNA"/>
</dbReference>
<sequence length="318" mass="34435">MAARLGLDFATVDVFTQTRFEGNPLAIVKVPPSSTLTQSQKQNIAKEFNYSETVFLHGPQESQGYEWTIDIFTTDQELPFAGHPTIGTACHVLSEVAKSDRNVREDVIHAKLNVKAGRIDVHYVISEKVAKAAIPHDVYIHMKKYSCESLLSLQPGLAKAGRSGISGLKAGSDVVSVVKGMTFILVELEDEDALRVVSTTSSAVIAELDDGWNQSFVGTYFYVRLADSENGTLNLRTRMIDGLLEDPATGSAASALTGYLSLTQGKPNQTLKFAVEQGVEMGRRSNIGVEVCMAEIHGIDSINLVGTAVQVMSGRLEI</sequence>
<dbReference type="OrthoDB" id="412383at2759"/>
<evidence type="ECO:0000313" key="2">
    <source>
        <dbReference type="EMBL" id="OCL11511.1"/>
    </source>
</evidence>
<accession>A0A8E2F6S3</accession>
<dbReference type="PIRSF" id="PIRSF016184">
    <property type="entry name" value="PhzC_PhzF"/>
    <property type="match status" value="1"/>
</dbReference>
<organism evidence="2 3">
    <name type="scientific">Glonium stellatum</name>
    <dbReference type="NCBI Taxonomy" id="574774"/>
    <lineage>
        <taxon>Eukaryota</taxon>
        <taxon>Fungi</taxon>
        <taxon>Dikarya</taxon>
        <taxon>Ascomycota</taxon>
        <taxon>Pezizomycotina</taxon>
        <taxon>Dothideomycetes</taxon>
        <taxon>Pleosporomycetidae</taxon>
        <taxon>Gloniales</taxon>
        <taxon>Gloniaceae</taxon>
        <taxon>Glonium</taxon>
    </lineage>
</organism>
<feature type="active site" evidence="1">
    <location>
        <position position="52"/>
    </location>
</feature>
<evidence type="ECO:0000256" key="1">
    <source>
        <dbReference type="PIRSR" id="PIRSR016184-1"/>
    </source>
</evidence>
<dbReference type="PANTHER" id="PTHR13774">
    <property type="entry name" value="PHENAZINE BIOSYNTHESIS PROTEIN"/>
    <property type="match status" value="1"/>
</dbReference>